<protein>
    <submittedName>
        <fullName evidence="1">Uncharacterized protein</fullName>
    </submittedName>
</protein>
<comment type="caution">
    <text evidence="1">The sequence shown here is derived from an EMBL/GenBank/DDBJ whole genome shotgun (WGS) entry which is preliminary data.</text>
</comment>
<proteinExistence type="predicted"/>
<dbReference type="Proteomes" id="UP001457282">
    <property type="component" value="Unassembled WGS sequence"/>
</dbReference>
<keyword evidence="2" id="KW-1185">Reference proteome</keyword>
<gene>
    <name evidence="1" type="ORF">M0R45_006974</name>
</gene>
<accession>A0AAW1YSS7</accession>
<evidence type="ECO:0000313" key="1">
    <source>
        <dbReference type="EMBL" id="KAK9951536.1"/>
    </source>
</evidence>
<dbReference type="EMBL" id="JBEDUW010000001">
    <property type="protein sequence ID" value="KAK9951536.1"/>
    <property type="molecule type" value="Genomic_DNA"/>
</dbReference>
<organism evidence="1 2">
    <name type="scientific">Rubus argutus</name>
    <name type="common">Southern blackberry</name>
    <dbReference type="NCBI Taxonomy" id="59490"/>
    <lineage>
        <taxon>Eukaryota</taxon>
        <taxon>Viridiplantae</taxon>
        <taxon>Streptophyta</taxon>
        <taxon>Embryophyta</taxon>
        <taxon>Tracheophyta</taxon>
        <taxon>Spermatophyta</taxon>
        <taxon>Magnoliopsida</taxon>
        <taxon>eudicotyledons</taxon>
        <taxon>Gunneridae</taxon>
        <taxon>Pentapetalae</taxon>
        <taxon>rosids</taxon>
        <taxon>fabids</taxon>
        <taxon>Rosales</taxon>
        <taxon>Rosaceae</taxon>
        <taxon>Rosoideae</taxon>
        <taxon>Rosoideae incertae sedis</taxon>
        <taxon>Rubus</taxon>
    </lineage>
</organism>
<reference evidence="1 2" key="1">
    <citation type="journal article" date="2023" name="G3 (Bethesda)">
        <title>A chromosome-length genome assembly and annotation of blackberry (Rubus argutus, cv. 'Hillquist').</title>
        <authorList>
            <person name="Bruna T."/>
            <person name="Aryal R."/>
            <person name="Dudchenko O."/>
            <person name="Sargent D.J."/>
            <person name="Mead D."/>
            <person name="Buti M."/>
            <person name="Cavallini A."/>
            <person name="Hytonen T."/>
            <person name="Andres J."/>
            <person name="Pham M."/>
            <person name="Weisz D."/>
            <person name="Mascagni F."/>
            <person name="Usai G."/>
            <person name="Natali L."/>
            <person name="Bassil N."/>
            <person name="Fernandez G.E."/>
            <person name="Lomsadze A."/>
            <person name="Armour M."/>
            <person name="Olukolu B."/>
            <person name="Poorten T."/>
            <person name="Britton C."/>
            <person name="Davik J."/>
            <person name="Ashrafi H."/>
            <person name="Aiden E.L."/>
            <person name="Borodovsky M."/>
            <person name="Worthington M."/>
        </authorList>
    </citation>
    <scope>NUCLEOTIDE SEQUENCE [LARGE SCALE GENOMIC DNA]</scope>
    <source>
        <strain evidence="1">PI 553951</strain>
    </source>
</reference>
<dbReference type="AlphaFoldDB" id="A0AAW1YSS7"/>
<name>A0AAW1YSS7_RUBAR</name>
<sequence>MKSTTTIILQSTTQQPRKFSYPVASLTLCQFTKPSINHGRPQINHQFISNHHHQCKPFLQFIAATPQYNSPNQSLCQFQFTIIISSRHHHHHRANPSSSVLTVLIDAAKPRARAHRCKLMRPCSTLTRRFDVAHSRCRRCQPLPHLTATAVVSSFPLPLQAHEPVLN</sequence>
<evidence type="ECO:0000313" key="2">
    <source>
        <dbReference type="Proteomes" id="UP001457282"/>
    </source>
</evidence>